<organism evidence="9">
    <name type="scientific">Streptomyces sp. R33</name>
    <dbReference type="NCBI Taxonomy" id="3238629"/>
    <lineage>
        <taxon>Bacteria</taxon>
        <taxon>Bacillati</taxon>
        <taxon>Actinomycetota</taxon>
        <taxon>Actinomycetes</taxon>
        <taxon>Kitasatosporales</taxon>
        <taxon>Streptomycetaceae</taxon>
        <taxon>Streptomyces</taxon>
    </lineage>
</organism>
<feature type="domain" description="Major facilitator superfamily (MFS) profile" evidence="8">
    <location>
        <begin position="20"/>
        <end position="532"/>
    </location>
</feature>
<feature type="transmembrane region" description="Helical" evidence="7">
    <location>
        <begin position="207"/>
        <end position="225"/>
    </location>
</feature>
<evidence type="ECO:0000256" key="2">
    <source>
        <dbReference type="ARBA" id="ARBA00022448"/>
    </source>
</evidence>
<dbReference type="InterPro" id="IPR011701">
    <property type="entry name" value="MFS"/>
</dbReference>
<dbReference type="PROSITE" id="PS50850">
    <property type="entry name" value="MFS"/>
    <property type="match status" value="1"/>
</dbReference>
<dbReference type="RefSeq" id="WP_369779610.1">
    <property type="nucleotide sequence ID" value="NZ_CP165727.1"/>
</dbReference>
<evidence type="ECO:0000256" key="6">
    <source>
        <dbReference type="ARBA" id="ARBA00023251"/>
    </source>
</evidence>
<gene>
    <name evidence="9" type="ORF">AB5J51_35860</name>
</gene>
<feature type="transmembrane region" description="Helical" evidence="7">
    <location>
        <begin position="354"/>
        <end position="373"/>
    </location>
</feature>
<keyword evidence="4 7" id="KW-1133">Transmembrane helix</keyword>
<dbReference type="Gene3D" id="1.20.1250.20">
    <property type="entry name" value="MFS general substrate transporter like domains"/>
    <property type="match status" value="1"/>
</dbReference>
<proteinExistence type="predicted"/>
<dbReference type="PANTHER" id="PTHR42718:SF9">
    <property type="entry name" value="MAJOR FACILITATOR SUPERFAMILY MULTIDRUG TRANSPORTER MFSC"/>
    <property type="match status" value="1"/>
</dbReference>
<keyword evidence="5 7" id="KW-0472">Membrane</keyword>
<evidence type="ECO:0000259" key="8">
    <source>
        <dbReference type="PROSITE" id="PS50850"/>
    </source>
</evidence>
<name>A0AB39YDG0_9ACTN</name>
<comment type="subcellular location">
    <subcellularLocation>
        <location evidence="1">Cell membrane</location>
        <topology evidence="1">Multi-pass membrane protein</topology>
    </subcellularLocation>
</comment>
<evidence type="ECO:0000256" key="3">
    <source>
        <dbReference type="ARBA" id="ARBA00022692"/>
    </source>
</evidence>
<keyword evidence="6" id="KW-0046">Antibiotic resistance</keyword>
<keyword evidence="3 7" id="KW-0812">Transmembrane</keyword>
<dbReference type="SUPFAM" id="SSF103473">
    <property type="entry name" value="MFS general substrate transporter"/>
    <property type="match status" value="1"/>
</dbReference>
<dbReference type="PANTHER" id="PTHR42718">
    <property type="entry name" value="MAJOR FACILITATOR SUPERFAMILY MULTIDRUG TRANSPORTER MFSC"/>
    <property type="match status" value="1"/>
</dbReference>
<feature type="transmembrane region" description="Helical" evidence="7">
    <location>
        <begin position="379"/>
        <end position="405"/>
    </location>
</feature>
<dbReference type="GO" id="GO:0022857">
    <property type="term" value="F:transmembrane transporter activity"/>
    <property type="evidence" value="ECO:0007669"/>
    <property type="project" value="InterPro"/>
</dbReference>
<feature type="transmembrane region" description="Helical" evidence="7">
    <location>
        <begin position="426"/>
        <end position="448"/>
    </location>
</feature>
<evidence type="ECO:0000256" key="5">
    <source>
        <dbReference type="ARBA" id="ARBA00023136"/>
    </source>
</evidence>
<dbReference type="PRINTS" id="PR01036">
    <property type="entry name" value="TCRTETB"/>
</dbReference>
<feature type="transmembrane region" description="Helical" evidence="7">
    <location>
        <begin position="55"/>
        <end position="74"/>
    </location>
</feature>
<evidence type="ECO:0000256" key="4">
    <source>
        <dbReference type="ARBA" id="ARBA00022989"/>
    </source>
</evidence>
<sequence>MTAKAHPTSAAGSAKGARGVLLTLAAGQFLMALDSSVMNVSIATVAEDIGTTVSGLQGAITAYTLVMAMLMISGGKVGALVGRRRAFMIGCVIYGCGSLTTSLAPNLTVLLLGWSFLEGVGAALIMPAIVALVASNFAVERRPAAYGLVAAAGAVAIALGPLIGGVATTFFSWRWVFAGEVLVVLAILLFGRRVADAPPGHRPRIDVVGAVLSALGIGLFVFGVLRTSAWGWFQPKAGAPSWFHLSPVVWLMMAGLFLLWLFFRWERRLVARGTEPLVDPELLGNRQLTGGLTMFFFQYLVQMGVFFVVPLYLSVALGLSAIKTGMLILPLSISLLAAAIGIPRFRPDASPRRVVRLGVLLMLAGAVVLLAGLDVDSGAAVVTVPLLLIGLGMGALASQLGAVTVSAVPDEQSAEVGGIQNTVTNLGASIGTAVAGSILITMLTASFLTTIEQNPAIPDEVKSQANVRLAGGAPFLSDAQLTAALEDAGAESEVTQAALDANATARIDGLRAALGILALAALTALFFTQRIPVTQPGAARP</sequence>
<dbReference type="Pfam" id="PF07690">
    <property type="entry name" value="MFS_1"/>
    <property type="match status" value="1"/>
</dbReference>
<feature type="transmembrane region" description="Helical" evidence="7">
    <location>
        <begin position="20"/>
        <end position="43"/>
    </location>
</feature>
<dbReference type="AlphaFoldDB" id="A0AB39YDG0"/>
<dbReference type="InterPro" id="IPR020846">
    <property type="entry name" value="MFS_dom"/>
</dbReference>
<dbReference type="Gene3D" id="1.20.1720.10">
    <property type="entry name" value="Multidrug resistance protein D"/>
    <property type="match status" value="1"/>
</dbReference>
<keyword evidence="2" id="KW-0813">Transport</keyword>
<feature type="transmembrane region" description="Helical" evidence="7">
    <location>
        <begin position="86"/>
        <end position="105"/>
    </location>
</feature>
<evidence type="ECO:0000256" key="1">
    <source>
        <dbReference type="ARBA" id="ARBA00004651"/>
    </source>
</evidence>
<dbReference type="CDD" id="cd17321">
    <property type="entry name" value="MFS_MMR_MDR_like"/>
    <property type="match status" value="1"/>
</dbReference>
<feature type="transmembrane region" description="Helical" evidence="7">
    <location>
        <begin position="145"/>
        <end position="167"/>
    </location>
</feature>
<feature type="transmembrane region" description="Helical" evidence="7">
    <location>
        <begin position="509"/>
        <end position="527"/>
    </location>
</feature>
<protein>
    <submittedName>
        <fullName evidence="9">MFS transporter</fullName>
    </submittedName>
</protein>
<dbReference type="GO" id="GO:0046677">
    <property type="term" value="P:response to antibiotic"/>
    <property type="evidence" value="ECO:0007669"/>
    <property type="project" value="UniProtKB-KW"/>
</dbReference>
<dbReference type="GO" id="GO:0005886">
    <property type="term" value="C:plasma membrane"/>
    <property type="evidence" value="ECO:0007669"/>
    <property type="project" value="UniProtKB-SubCell"/>
</dbReference>
<reference evidence="9" key="1">
    <citation type="submission" date="2024-08" db="EMBL/GenBank/DDBJ databases">
        <authorList>
            <person name="Yu S.T."/>
        </authorList>
    </citation>
    <scope>NUCLEOTIDE SEQUENCE</scope>
    <source>
        <strain evidence="9">R33</strain>
    </source>
</reference>
<accession>A0AB39YDG0</accession>
<feature type="transmembrane region" description="Helical" evidence="7">
    <location>
        <begin position="111"/>
        <end position="133"/>
    </location>
</feature>
<feature type="transmembrane region" description="Helical" evidence="7">
    <location>
        <begin position="173"/>
        <end position="195"/>
    </location>
</feature>
<evidence type="ECO:0000313" key="9">
    <source>
        <dbReference type="EMBL" id="XDV67919.1"/>
    </source>
</evidence>
<dbReference type="EMBL" id="CP165727">
    <property type="protein sequence ID" value="XDV67919.1"/>
    <property type="molecule type" value="Genomic_DNA"/>
</dbReference>
<feature type="transmembrane region" description="Helical" evidence="7">
    <location>
        <begin position="321"/>
        <end position="342"/>
    </location>
</feature>
<evidence type="ECO:0000256" key="7">
    <source>
        <dbReference type="SAM" id="Phobius"/>
    </source>
</evidence>
<feature type="transmembrane region" description="Helical" evidence="7">
    <location>
        <begin position="245"/>
        <end position="263"/>
    </location>
</feature>
<feature type="transmembrane region" description="Helical" evidence="7">
    <location>
        <begin position="296"/>
        <end position="315"/>
    </location>
</feature>
<dbReference type="InterPro" id="IPR036259">
    <property type="entry name" value="MFS_trans_sf"/>
</dbReference>